<gene>
    <name evidence="2" type="ORF">TWF696_004837</name>
</gene>
<accession>A0AAV9UYZ8</accession>
<keyword evidence="3" id="KW-1185">Reference proteome</keyword>
<comment type="caution">
    <text evidence="2">The sequence shown here is derived from an EMBL/GenBank/DDBJ whole genome shotgun (WGS) entry which is preliminary data.</text>
</comment>
<feature type="compositionally biased region" description="Polar residues" evidence="1">
    <location>
        <begin position="116"/>
        <end position="130"/>
    </location>
</feature>
<feature type="compositionally biased region" description="Basic and acidic residues" evidence="1">
    <location>
        <begin position="159"/>
        <end position="170"/>
    </location>
</feature>
<feature type="compositionally biased region" description="Low complexity" evidence="1">
    <location>
        <begin position="491"/>
        <end position="501"/>
    </location>
</feature>
<feature type="compositionally biased region" description="Basic and acidic residues" evidence="1">
    <location>
        <begin position="90"/>
        <end position="106"/>
    </location>
</feature>
<feature type="region of interest" description="Disordered" evidence="1">
    <location>
        <begin position="1"/>
        <end position="607"/>
    </location>
</feature>
<dbReference type="AlphaFoldDB" id="A0AAV9UYZ8"/>
<protein>
    <submittedName>
        <fullName evidence="2">Uncharacterized protein</fullName>
    </submittedName>
</protein>
<sequence length="624" mass="67067">MSSNPFRRKQNDGTPSASGRTSLDIDQERLQQVAQQAFADADDELQLQPAGSSGIALQRESPPPFSTTESVVKESTTPPQSRQSSSQDGMKGDAPEASEIERRSSPPRDSVADAVVTSSAPADTVSGSPTRRSDAPVPPPSRPSAPPAPPRPRRSVRRPRTEPIEEKVLIVEKPPTAVTPPPAKKAEDPFSEWKVISGRPESEDETPRPSPAREDSGWEKVEAPVESESSEYEEDSASEISEPPTISSISVISKPSTSSSEPENLDLSTSIQPPNPFRKKDDSETSLSRSQPSDQEKQENIPPPIRFGVQNNPTPQSVKAARQSLNVDAFKHLMLTGQAAHNPEPVSNTETSGTPKQGLSENAEHSYTPRSSQDIARSAPETEELDTGKSGPPATPPSKAKPPPPKPRGQRNSMMMMPPPPYRPETQPAPIKEKFDATVSLETASSPPKTPKPPAPLSRRVSAQVAPSDSTLSLQSTSPPQATPPPPPPSRRQASSPKDQPTTPPPGQSQEQPPQLTLNTSPLQAKKPAPPPARRASKRMSMPPGQLQAYSQNSTFTAPTNLSRGATIPAPPPPPIRKKTQLSQSTTDGPSDTSEPPPRLSSSFDILEDLTKLQREVNELMERV</sequence>
<feature type="compositionally biased region" description="Low complexity" evidence="1">
    <location>
        <begin position="238"/>
        <end position="262"/>
    </location>
</feature>
<feature type="compositionally biased region" description="Basic and acidic residues" evidence="1">
    <location>
        <begin position="205"/>
        <end position="223"/>
    </location>
</feature>
<feature type="compositionally biased region" description="Pro residues" evidence="1">
    <location>
        <begin position="481"/>
        <end position="490"/>
    </location>
</feature>
<feature type="compositionally biased region" description="Polar residues" evidence="1">
    <location>
        <begin position="548"/>
        <end position="564"/>
    </location>
</feature>
<name>A0AAV9UYZ8_9PEZI</name>
<feature type="compositionally biased region" description="Polar residues" evidence="1">
    <location>
        <begin position="345"/>
        <end position="360"/>
    </location>
</feature>
<feature type="compositionally biased region" description="Pro residues" evidence="1">
    <location>
        <begin position="136"/>
        <end position="150"/>
    </location>
</feature>
<evidence type="ECO:0000256" key="1">
    <source>
        <dbReference type="SAM" id="MobiDB-lite"/>
    </source>
</evidence>
<evidence type="ECO:0000313" key="2">
    <source>
        <dbReference type="EMBL" id="KAK6352836.1"/>
    </source>
</evidence>
<proteinExistence type="predicted"/>
<reference evidence="2 3" key="1">
    <citation type="submission" date="2019-10" db="EMBL/GenBank/DDBJ databases">
        <authorList>
            <person name="Palmer J.M."/>
        </authorList>
    </citation>
    <scope>NUCLEOTIDE SEQUENCE [LARGE SCALE GENOMIC DNA]</scope>
    <source>
        <strain evidence="2 3">TWF696</strain>
    </source>
</reference>
<evidence type="ECO:0000313" key="3">
    <source>
        <dbReference type="Proteomes" id="UP001375240"/>
    </source>
</evidence>
<feature type="compositionally biased region" description="Low complexity" evidence="1">
    <location>
        <begin position="30"/>
        <end position="39"/>
    </location>
</feature>
<feature type="compositionally biased region" description="Polar residues" evidence="1">
    <location>
        <begin position="12"/>
        <end position="21"/>
    </location>
</feature>
<dbReference type="EMBL" id="JAVHNQ010000003">
    <property type="protein sequence ID" value="KAK6352836.1"/>
    <property type="molecule type" value="Genomic_DNA"/>
</dbReference>
<feature type="compositionally biased region" description="Low complexity" evidence="1">
    <location>
        <begin position="66"/>
        <end position="87"/>
    </location>
</feature>
<organism evidence="2 3">
    <name type="scientific">Orbilia brochopaga</name>
    <dbReference type="NCBI Taxonomy" id="3140254"/>
    <lineage>
        <taxon>Eukaryota</taxon>
        <taxon>Fungi</taxon>
        <taxon>Dikarya</taxon>
        <taxon>Ascomycota</taxon>
        <taxon>Pezizomycotina</taxon>
        <taxon>Orbiliomycetes</taxon>
        <taxon>Orbiliales</taxon>
        <taxon>Orbiliaceae</taxon>
        <taxon>Orbilia</taxon>
    </lineage>
</organism>
<feature type="compositionally biased region" description="Polar residues" evidence="1">
    <location>
        <begin position="465"/>
        <end position="475"/>
    </location>
</feature>
<feature type="compositionally biased region" description="Polar residues" evidence="1">
    <location>
        <begin position="581"/>
        <end position="604"/>
    </location>
</feature>
<feature type="compositionally biased region" description="Pro residues" evidence="1">
    <location>
        <begin position="393"/>
        <end position="407"/>
    </location>
</feature>
<feature type="compositionally biased region" description="Acidic residues" evidence="1">
    <location>
        <begin position="228"/>
        <end position="237"/>
    </location>
</feature>
<dbReference type="Proteomes" id="UP001375240">
    <property type="component" value="Unassembled WGS sequence"/>
</dbReference>